<dbReference type="EMBL" id="LT629787">
    <property type="protein sequence ID" value="SDT95921.1"/>
    <property type="molecule type" value="Genomic_DNA"/>
</dbReference>
<dbReference type="InterPro" id="IPR001466">
    <property type="entry name" value="Beta-lactam-related"/>
</dbReference>
<dbReference type="InterPro" id="IPR012338">
    <property type="entry name" value="Beta-lactam/transpept-like"/>
</dbReference>
<dbReference type="Pfam" id="PF00144">
    <property type="entry name" value="Beta-lactamase"/>
    <property type="match status" value="1"/>
</dbReference>
<reference evidence="3" key="1">
    <citation type="submission" date="2016-10" db="EMBL/GenBank/DDBJ databases">
        <authorList>
            <person name="Varghese N."/>
            <person name="Submissions S."/>
        </authorList>
    </citation>
    <scope>NUCLEOTIDE SEQUENCE [LARGE SCALE GENOMIC DNA]</scope>
    <source>
        <strain evidence="3">CECT 8338</strain>
    </source>
</reference>
<dbReference type="InterPro" id="IPR052907">
    <property type="entry name" value="Beta-lactamase/esterase"/>
</dbReference>
<protein>
    <submittedName>
        <fullName evidence="2">CubicO group peptidase, beta-lactamase class C family</fullName>
    </submittedName>
</protein>
<dbReference type="AlphaFoldDB" id="A0A1H2ELF6"/>
<gene>
    <name evidence="2" type="ORF">SAMN05216210_0835</name>
</gene>
<dbReference type="OrthoDB" id="5705574at2"/>
<dbReference type="PANTHER" id="PTHR43319:SF3">
    <property type="entry name" value="BETA-LACTAMASE-RELATED DOMAIN-CONTAINING PROTEIN"/>
    <property type="match status" value="1"/>
</dbReference>
<accession>A0A1H2ELF6</accession>
<evidence type="ECO:0000313" key="3">
    <source>
        <dbReference type="Proteomes" id="UP000243924"/>
    </source>
</evidence>
<name>A0A1H2ELF6_9GAMM</name>
<dbReference type="PANTHER" id="PTHR43319">
    <property type="entry name" value="BETA-LACTAMASE-RELATED"/>
    <property type="match status" value="1"/>
</dbReference>
<dbReference type="RefSeq" id="WP_092384424.1">
    <property type="nucleotide sequence ID" value="NZ_LT629787.1"/>
</dbReference>
<feature type="domain" description="Beta-lactamase-related" evidence="1">
    <location>
        <begin position="15"/>
        <end position="377"/>
    </location>
</feature>
<dbReference type="Gene3D" id="3.40.710.10">
    <property type="entry name" value="DD-peptidase/beta-lactamase superfamily"/>
    <property type="match status" value="1"/>
</dbReference>
<evidence type="ECO:0000259" key="1">
    <source>
        <dbReference type="Pfam" id="PF00144"/>
    </source>
</evidence>
<dbReference type="Proteomes" id="UP000243924">
    <property type="component" value="Chromosome I"/>
</dbReference>
<dbReference type="SUPFAM" id="SSF56601">
    <property type="entry name" value="beta-lactamase/transpeptidase-like"/>
    <property type="match status" value="1"/>
</dbReference>
<proteinExistence type="predicted"/>
<sequence length="390" mass="42456">MAEVQGYFDPRFESVRALFAEQQSDEQARGAALCVTVGGDTVLDLWQGVMDKENQQVWEQDTLVNVFSCTKPLGAVAILQQVQAGTLELDAPVARVWPEFAVAGKDQITLRQILSHRSGLSAVSIPLPPEALFNWPAMTHALEQQTPWWQPDSAHGYAPVTYAWLLGEPLARASGESPGAYINQHICQAAGMDFFVGVPDSDLERIASVSRLRNQFGDEYARALFMSMGQPESLTAKAFGNPTSMMTSTNRTEWQQAEIFSANGTGNARSLARFWQLMAHGGSLDGVSLLDSQLVNGMQREHSAGMDKTLLAPTRFGLGCMLEQDYEGGGYGMGPQAWGHPGAGGSLGFCDPERQVGFGYVTNTMGPYVLMDPRALALSRELARCLQQLD</sequence>
<keyword evidence="3" id="KW-1185">Reference proteome</keyword>
<dbReference type="STRING" id="1434072.SAMN05216210_0835"/>
<organism evidence="2 3">
    <name type="scientific">Halopseudomonas salegens</name>
    <dbReference type="NCBI Taxonomy" id="1434072"/>
    <lineage>
        <taxon>Bacteria</taxon>
        <taxon>Pseudomonadati</taxon>
        <taxon>Pseudomonadota</taxon>
        <taxon>Gammaproteobacteria</taxon>
        <taxon>Pseudomonadales</taxon>
        <taxon>Pseudomonadaceae</taxon>
        <taxon>Halopseudomonas</taxon>
    </lineage>
</organism>
<evidence type="ECO:0000313" key="2">
    <source>
        <dbReference type="EMBL" id="SDT95921.1"/>
    </source>
</evidence>